<dbReference type="InterPro" id="IPR027417">
    <property type="entry name" value="P-loop_NTPase"/>
</dbReference>
<dbReference type="Pfam" id="PF17784">
    <property type="entry name" value="Sulfotransfer_4"/>
    <property type="match status" value="1"/>
</dbReference>
<protein>
    <recommendedName>
        <fullName evidence="5">Sulfotransferase family protein</fullName>
    </recommendedName>
</protein>
<evidence type="ECO:0000313" key="3">
    <source>
        <dbReference type="EMBL" id="MCA6076805.1"/>
    </source>
</evidence>
<evidence type="ECO:0000313" key="4">
    <source>
        <dbReference type="Proteomes" id="UP001139409"/>
    </source>
</evidence>
<dbReference type="EMBL" id="JAIXNE010000004">
    <property type="protein sequence ID" value="MCA6076805.1"/>
    <property type="molecule type" value="Genomic_DNA"/>
</dbReference>
<sequence>MSIKIIGAGFPRTGTSSLKIALEKLGYEKCYHMKELLVAPENLHYWLDLESKRTTDYDGLFNGYDSTVDFPGYPFYKEFMAKYPDAKVILTVRPFEKWYQSVNATVRNAGPQTIGEKLGMLSKLPFSARLRGVKNSIGFFKRMFFQKEFNGRFDDKQYAEEVFNRHIEDVKKNVPADKLLIYEITEGYGPLCEFLDKPMIDEPIPHANKKENFKEMVQKLMKGEMVHEE</sequence>
<gene>
    <name evidence="1" type="ORF">LDX50_06450</name>
    <name evidence="2" type="ORF">LDX50_12420</name>
    <name evidence="3" type="ORF">LDX50_18140</name>
</gene>
<organism evidence="1 4">
    <name type="scientific">Fulvivirga sedimenti</name>
    <dbReference type="NCBI Taxonomy" id="2879465"/>
    <lineage>
        <taxon>Bacteria</taxon>
        <taxon>Pseudomonadati</taxon>
        <taxon>Bacteroidota</taxon>
        <taxon>Cytophagia</taxon>
        <taxon>Cytophagales</taxon>
        <taxon>Fulvivirgaceae</taxon>
        <taxon>Fulvivirga</taxon>
    </lineage>
</organism>
<comment type="caution">
    <text evidence="1">The sequence shown here is derived from an EMBL/GenBank/DDBJ whole genome shotgun (WGS) entry which is preliminary data.</text>
</comment>
<dbReference type="EMBL" id="JAIXNE010000003">
    <property type="protein sequence ID" value="MCA6075677.1"/>
    <property type="molecule type" value="Genomic_DNA"/>
</dbReference>
<dbReference type="Proteomes" id="UP001139409">
    <property type="component" value="Unassembled WGS sequence"/>
</dbReference>
<dbReference type="Gene3D" id="3.40.50.300">
    <property type="entry name" value="P-loop containing nucleotide triphosphate hydrolases"/>
    <property type="match status" value="1"/>
</dbReference>
<dbReference type="InterPro" id="IPR040632">
    <property type="entry name" value="Sulfotransfer_4"/>
</dbReference>
<keyword evidence="4" id="KW-1185">Reference proteome</keyword>
<evidence type="ECO:0000313" key="2">
    <source>
        <dbReference type="EMBL" id="MCA6075677.1"/>
    </source>
</evidence>
<accession>A0A9X1HNY2</accession>
<evidence type="ECO:0008006" key="5">
    <source>
        <dbReference type="Google" id="ProtNLM"/>
    </source>
</evidence>
<evidence type="ECO:0000313" key="1">
    <source>
        <dbReference type="EMBL" id="MCA6074500.1"/>
    </source>
</evidence>
<dbReference type="RefSeq" id="WP_225697615.1">
    <property type="nucleotide sequence ID" value="NZ_JAIXNE010000002.1"/>
</dbReference>
<proteinExistence type="predicted"/>
<reference evidence="1" key="1">
    <citation type="submission" date="2021-09" db="EMBL/GenBank/DDBJ databases">
        <title>Fulvivirga sp. isolated from coastal sediment.</title>
        <authorList>
            <person name="Yu H."/>
        </authorList>
    </citation>
    <scope>NUCLEOTIDE SEQUENCE</scope>
    <source>
        <strain evidence="1">1062</strain>
    </source>
</reference>
<dbReference type="EMBL" id="JAIXNE010000002">
    <property type="protein sequence ID" value="MCA6074500.1"/>
    <property type="molecule type" value="Genomic_DNA"/>
</dbReference>
<dbReference type="AlphaFoldDB" id="A0A9X1HNY2"/>
<dbReference type="SUPFAM" id="SSF52540">
    <property type="entry name" value="P-loop containing nucleoside triphosphate hydrolases"/>
    <property type="match status" value="1"/>
</dbReference>
<dbReference type="PANTHER" id="PTHR36978:SF4">
    <property type="entry name" value="P-LOOP CONTAINING NUCLEOSIDE TRIPHOSPHATE HYDROLASE PROTEIN"/>
    <property type="match status" value="1"/>
</dbReference>
<name>A0A9X1HNY2_9BACT</name>
<dbReference type="PANTHER" id="PTHR36978">
    <property type="entry name" value="P-LOOP CONTAINING NUCLEOTIDE TRIPHOSPHATE HYDROLASE"/>
    <property type="match status" value="1"/>
</dbReference>